<comment type="caution">
    <text evidence="2">The sequence shown here is derived from an EMBL/GenBank/DDBJ whole genome shotgun (WGS) entry which is preliminary data.</text>
</comment>
<reference evidence="2 3" key="1">
    <citation type="submission" date="2018-11" db="EMBL/GenBank/DDBJ databases">
        <title>Genomic Encyclopedia of Type Strains, Phase IV (KMG-IV): sequencing the most valuable type-strain genomes for metagenomic binning, comparative biology and taxonomic classification.</title>
        <authorList>
            <person name="Goeker M."/>
        </authorList>
    </citation>
    <scope>NUCLEOTIDE SEQUENCE [LARGE SCALE GENOMIC DNA]</scope>
    <source>
        <strain evidence="2 3">DSM 5900</strain>
    </source>
</reference>
<dbReference type="OrthoDB" id="5638848at2"/>
<feature type="domain" description="NadR/Ttd14 AAA" evidence="1">
    <location>
        <begin position="7"/>
        <end position="170"/>
    </location>
</feature>
<dbReference type="Proteomes" id="UP000278222">
    <property type="component" value="Unassembled WGS sequence"/>
</dbReference>
<protein>
    <submittedName>
        <fullName evidence="2">Putative ATPase</fullName>
    </submittedName>
</protein>
<sequence>MPPPSFFIVTGGPGAGKTTLVEALSTAGLATAPEGGRAIIRQELASGGDALPWRDPAAFAARMMAHDRAQYRAARRRGRPCIFDRGIPDTIGYLRLTGLAVPAAMDRAARHLRYQPTVFVAPPWPAIYTTDAERRPTPQEAERTWAALCRTYVDHGYNLAPLPLAPVAERVAFVLARI</sequence>
<organism evidence="2 3">
    <name type="scientific">Stella humosa</name>
    <dbReference type="NCBI Taxonomy" id="94"/>
    <lineage>
        <taxon>Bacteria</taxon>
        <taxon>Pseudomonadati</taxon>
        <taxon>Pseudomonadota</taxon>
        <taxon>Alphaproteobacteria</taxon>
        <taxon>Rhodospirillales</taxon>
        <taxon>Stellaceae</taxon>
        <taxon>Stella</taxon>
    </lineage>
</organism>
<dbReference type="InterPro" id="IPR027417">
    <property type="entry name" value="P-loop_NTPase"/>
</dbReference>
<gene>
    <name evidence="2" type="ORF">EDC65_3415</name>
</gene>
<dbReference type="InterPro" id="IPR038727">
    <property type="entry name" value="NadR/Ttd14_AAA_dom"/>
</dbReference>
<evidence type="ECO:0000259" key="1">
    <source>
        <dbReference type="Pfam" id="PF13521"/>
    </source>
</evidence>
<dbReference type="RefSeq" id="WP_123691696.1">
    <property type="nucleotide sequence ID" value="NZ_AP019700.1"/>
</dbReference>
<dbReference type="Pfam" id="PF13521">
    <property type="entry name" value="AAA_28"/>
    <property type="match status" value="1"/>
</dbReference>
<accession>A0A3N1L0F1</accession>
<dbReference type="SUPFAM" id="SSF52540">
    <property type="entry name" value="P-loop containing nucleoside triphosphate hydrolases"/>
    <property type="match status" value="1"/>
</dbReference>
<dbReference type="Gene3D" id="3.40.50.300">
    <property type="entry name" value="P-loop containing nucleotide triphosphate hydrolases"/>
    <property type="match status" value="1"/>
</dbReference>
<keyword evidence="3" id="KW-1185">Reference proteome</keyword>
<name>A0A3N1L0F1_9PROT</name>
<proteinExistence type="predicted"/>
<dbReference type="AlphaFoldDB" id="A0A3N1L0F1"/>
<evidence type="ECO:0000313" key="3">
    <source>
        <dbReference type="Proteomes" id="UP000278222"/>
    </source>
</evidence>
<evidence type="ECO:0000313" key="2">
    <source>
        <dbReference type="EMBL" id="ROP84068.1"/>
    </source>
</evidence>
<dbReference type="EMBL" id="RJKX01000015">
    <property type="protein sequence ID" value="ROP84068.1"/>
    <property type="molecule type" value="Genomic_DNA"/>
</dbReference>